<organism evidence="1 2">
    <name type="scientific">Micromonospora luteifusca</name>
    <dbReference type="NCBI Taxonomy" id="709860"/>
    <lineage>
        <taxon>Bacteria</taxon>
        <taxon>Bacillati</taxon>
        <taxon>Actinomycetota</taxon>
        <taxon>Actinomycetes</taxon>
        <taxon>Micromonosporales</taxon>
        <taxon>Micromonosporaceae</taxon>
        <taxon>Micromonospora</taxon>
    </lineage>
</organism>
<dbReference type="EMBL" id="JAFBBP010000001">
    <property type="protein sequence ID" value="MBM7489488.1"/>
    <property type="molecule type" value="Genomic_DNA"/>
</dbReference>
<evidence type="ECO:0000313" key="2">
    <source>
        <dbReference type="Proteomes" id="UP000764837"/>
    </source>
</evidence>
<dbReference type="Proteomes" id="UP000764837">
    <property type="component" value="Unassembled WGS sequence"/>
</dbReference>
<comment type="caution">
    <text evidence="1">The sequence shown here is derived from an EMBL/GenBank/DDBJ whole genome shotgun (WGS) entry which is preliminary data.</text>
</comment>
<protein>
    <submittedName>
        <fullName evidence="1">Uncharacterized protein YukE</fullName>
    </submittedName>
</protein>
<proteinExistence type="predicted"/>
<dbReference type="InterPro" id="IPR036689">
    <property type="entry name" value="ESAT-6-like_sf"/>
</dbReference>
<sequence>MPDIYNTPLKVPESLGGAAPYINGVAGEIIDQLVMLESKLSPISTTWTGESATFFEDQRLAWNVASDGLFGPEGVLGMIAHALRVNYDNYTEAELANTQTWRH</sequence>
<reference evidence="1 2" key="1">
    <citation type="submission" date="2021-01" db="EMBL/GenBank/DDBJ databases">
        <title>Sequencing the genomes of 1000 actinobacteria strains.</title>
        <authorList>
            <person name="Klenk H.-P."/>
        </authorList>
    </citation>
    <scope>NUCLEOTIDE SEQUENCE [LARGE SCALE GENOMIC DNA]</scope>
    <source>
        <strain evidence="1 2">DSM 100204</strain>
    </source>
</reference>
<dbReference type="RefSeq" id="WP_204940877.1">
    <property type="nucleotide sequence ID" value="NZ_JAFBBP010000001.1"/>
</dbReference>
<dbReference type="Gene3D" id="1.10.287.1060">
    <property type="entry name" value="ESAT-6-like"/>
    <property type="match status" value="1"/>
</dbReference>
<name>A0ABS2LNN9_9ACTN</name>
<keyword evidence="2" id="KW-1185">Reference proteome</keyword>
<gene>
    <name evidence="1" type="ORF">JOD64_000710</name>
</gene>
<accession>A0ABS2LNN9</accession>
<evidence type="ECO:0000313" key="1">
    <source>
        <dbReference type="EMBL" id="MBM7489488.1"/>
    </source>
</evidence>
<dbReference type="SUPFAM" id="SSF140453">
    <property type="entry name" value="EsxAB dimer-like"/>
    <property type="match status" value="1"/>
</dbReference>